<feature type="non-terminal residue" evidence="1">
    <location>
        <position position="1"/>
    </location>
</feature>
<accession>A0A167V1N2</accession>
<evidence type="ECO:0000313" key="2">
    <source>
        <dbReference type="Proteomes" id="UP000076532"/>
    </source>
</evidence>
<name>A0A167V1N2_9AGAM</name>
<gene>
    <name evidence="1" type="ORF">FIBSPDRAFT_968042</name>
</gene>
<reference evidence="1 2" key="1">
    <citation type="journal article" date="2016" name="Mol. Biol. Evol.">
        <title>Comparative Genomics of Early-Diverging Mushroom-Forming Fungi Provides Insights into the Origins of Lignocellulose Decay Capabilities.</title>
        <authorList>
            <person name="Nagy L.G."/>
            <person name="Riley R."/>
            <person name="Tritt A."/>
            <person name="Adam C."/>
            <person name="Daum C."/>
            <person name="Floudas D."/>
            <person name="Sun H."/>
            <person name="Yadav J.S."/>
            <person name="Pangilinan J."/>
            <person name="Larsson K.H."/>
            <person name="Matsuura K."/>
            <person name="Barry K."/>
            <person name="Labutti K."/>
            <person name="Kuo R."/>
            <person name="Ohm R.A."/>
            <person name="Bhattacharya S.S."/>
            <person name="Shirouzu T."/>
            <person name="Yoshinaga Y."/>
            <person name="Martin F.M."/>
            <person name="Grigoriev I.V."/>
            <person name="Hibbett D.S."/>
        </authorList>
    </citation>
    <scope>NUCLEOTIDE SEQUENCE [LARGE SCALE GENOMIC DNA]</scope>
    <source>
        <strain evidence="1 2">CBS 109695</strain>
    </source>
</reference>
<dbReference type="EMBL" id="KV417912">
    <property type="protein sequence ID" value="KZP04543.1"/>
    <property type="molecule type" value="Genomic_DNA"/>
</dbReference>
<protein>
    <submittedName>
        <fullName evidence="1">Uncharacterized protein</fullName>
    </submittedName>
</protein>
<keyword evidence="2" id="KW-1185">Reference proteome</keyword>
<evidence type="ECO:0000313" key="1">
    <source>
        <dbReference type="EMBL" id="KZP04543.1"/>
    </source>
</evidence>
<dbReference type="AlphaFoldDB" id="A0A167V1N2"/>
<dbReference type="Proteomes" id="UP000076532">
    <property type="component" value="Unassembled WGS sequence"/>
</dbReference>
<organism evidence="1 2">
    <name type="scientific">Athelia psychrophila</name>
    <dbReference type="NCBI Taxonomy" id="1759441"/>
    <lineage>
        <taxon>Eukaryota</taxon>
        <taxon>Fungi</taxon>
        <taxon>Dikarya</taxon>
        <taxon>Basidiomycota</taxon>
        <taxon>Agaricomycotina</taxon>
        <taxon>Agaricomycetes</taxon>
        <taxon>Agaricomycetidae</taxon>
        <taxon>Atheliales</taxon>
        <taxon>Atheliaceae</taxon>
        <taxon>Athelia</taxon>
    </lineage>
</organism>
<proteinExistence type="predicted"/>
<sequence>RGTSNLDDILCCIHAASLVALSLLTRDNDGEPVALDADTFDFPTLQRLVLTNAADTVPDLATLVAFARNFPRIEHLTFEPGMGADPSLHDINHILCSILCGAGDNDRAEHNAHIGPLWPKLQSFAFSTSNEDFDAPKLKGTILKLRAADHPIRQLLVPRKVHPAMVELGEIIEIGDFYVDWPTPFDW</sequence>